<dbReference type="PANTHER" id="PTHR33608">
    <property type="entry name" value="BLL2464 PROTEIN"/>
    <property type="match status" value="1"/>
</dbReference>
<dbReference type="Gene3D" id="3.40.50.410">
    <property type="entry name" value="von Willebrand factor, type A domain"/>
    <property type="match status" value="1"/>
</dbReference>
<name>A0ABU0IXY1_9CAUL</name>
<accession>A0ABU0IXY1</accession>
<keyword evidence="3" id="KW-1185">Reference proteome</keyword>
<reference evidence="2 3" key="1">
    <citation type="submission" date="2023-07" db="EMBL/GenBank/DDBJ databases">
        <title>Genomic Encyclopedia of Type Strains, Phase IV (KMG-IV): sequencing the most valuable type-strain genomes for metagenomic binning, comparative biology and taxonomic classification.</title>
        <authorList>
            <person name="Goeker M."/>
        </authorList>
    </citation>
    <scope>NUCLEOTIDE SEQUENCE [LARGE SCALE GENOMIC DNA]</scope>
    <source>
        <strain evidence="2 3">DSM 18695</strain>
    </source>
</reference>
<sequence>MIYPTRRAILLTALGAPVALGFGLAMSRLWLAAPAWCLLVGVGVLLDWMLAGWSSALEVETTIPRVLAAGGEGLARFQVRFKRGPVPREVEVILEADPRIAAEPPRGTVRPENRAFAAEFRLVPRRRGDGRLTALWLRWRGPLGLVWKQTTQPLDAPIPITPNIPAVKEEAMRLFSRDALFGAKIQLETGGGTEFHALKDHVSGMDRRAVDWKQSARHGRLLTKEYRTERNHHIILALDCGRAMSDPLAGLPRIDRAINAALLLAYVCLRIGDRVGLFAFDARPRLSTKVTAGVNSFGLLQRLASRIEYSGDESNYTLALTTLGGELERRSLIVVFTDFTDSTSAELMIENIGRLIRRHLVLFVVLRDEELESLAALEPHTADDVSRAVTAEALLRERETVITRLRRMGVRIVDAPAERIGPALLSAYLDVKRKDLL</sequence>
<dbReference type="SUPFAM" id="SSF53300">
    <property type="entry name" value="vWA-like"/>
    <property type="match status" value="1"/>
</dbReference>
<organism evidence="2 3">
    <name type="scientific">Caulobacter ginsengisoli</name>
    <dbReference type="NCBI Taxonomy" id="400775"/>
    <lineage>
        <taxon>Bacteria</taxon>
        <taxon>Pseudomonadati</taxon>
        <taxon>Pseudomonadota</taxon>
        <taxon>Alphaproteobacteria</taxon>
        <taxon>Caulobacterales</taxon>
        <taxon>Caulobacteraceae</taxon>
        <taxon>Caulobacter</taxon>
    </lineage>
</organism>
<dbReference type="PANTHER" id="PTHR33608:SF3">
    <property type="entry name" value="SLR2013 PROTEIN"/>
    <property type="match status" value="1"/>
</dbReference>
<dbReference type="Proteomes" id="UP001228905">
    <property type="component" value="Unassembled WGS sequence"/>
</dbReference>
<dbReference type="CDD" id="cd00198">
    <property type="entry name" value="vWFA"/>
    <property type="match status" value="1"/>
</dbReference>
<dbReference type="InterPro" id="IPR036465">
    <property type="entry name" value="vWFA_dom_sf"/>
</dbReference>
<evidence type="ECO:0000313" key="3">
    <source>
        <dbReference type="Proteomes" id="UP001228905"/>
    </source>
</evidence>
<evidence type="ECO:0000313" key="2">
    <source>
        <dbReference type="EMBL" id="MDQ0465812.1"/>
    </source>
</evidence>
<dbReference type="InterPro" id="IPR006311">
    <property type="entry name" value="TAT_signal"/>
</dbReference>
<dbReference type="InterPro" id="IPR002881">
    <property type="entry name" value="DUF58"/>
</dbReference>
<dbReference type="EMBL" id="JAUSVS010000008">
    <property type="protein sequence ID" value="MDQ0465812.1"/>
    <property type="molecule type" value="Genomic_DNA"/>
</dbReference>
<proteinExistence type="predicted"/>
<protein>
    <submittedName>
        <fullName evidence="2">Uncharacterized protein (DUF58 family)</fullName>
    </submittedName>
</protein>
<feature type="domain" description="DUF58" evidence="1">
    <location>
        <begin position="202"/>
        <end position="384"/>
    </location>
</feature>
<comment type="caution">
    <text evidence="2">The sequence shown here is derived from an EMBL/GenBank/DDBJ whole genome shotgun (WGS) entry which is preliminary data.</text>
</comment>
<dbReference type="Pfam" id="PF01882">
    <property type="entry name" value="DUF58"/>
    <property type="match status" value="1"/>
</dbReference>
<dbReference type="RefSeq" id="WP_307351435.1">
    <property type="nucleotide sequence ID" value="NZ_JAUSVS010000008.1"/>
</dbReference>
<dbReference type="PROSITE" id="PS51318">
    <property type="entry name" value="TAT"/>
    <property type="match status" value="1"/>
</dbReference>
<gene>
    <name evidence="2" type="ORF">QO010_003604</name>
</gene>
<evidence type="ECO:0000259" key="1">
    <source>
        <dbReference type="Pfam" id="PF01882"/>
    </source>
</evidence>